<dbReference type="EMBL" id="CM055731">
    <property type="protein sequence ID" value="KAJ8013351.1"/>
    <property type="molecule type" value="Genomic_DNA"/>
</dbReference>
<gene>
    <name evidence="1" type="ORF">DPEC_G00052360</name>
</gene>
<evidence type="ECO:0000313" key="2">
    <source>
        <dbReference type="Proteomes" id="UP001157502"/>
    </source>
</evidence>
<sequence>MAHPKGVNLKSCTNGFLNGGASSFLPSPSPGHRLMVGSLILNEPETRMDSVVNGQRWSSVQIPKRCVFVSVSRKFRNTCYY</sequence>
<accession>A0ACC2HBR5</accession>
<protein>
    <submittedName>
        <fullName evidence="1">Uncharacterized protein</fullName>
    </submittedName>
</protein>
<proteinExistence type="predicted"/>
<keyword evidence="2" id="KW-1185">Reference proteome</keyword>
<name>A0ACC2HBR5_DALPE</name>
<dbReference type="Proteomes" id="UP001157502">
    <property type="component" value="Chromosome 4"/>
</dbReference>
<reference evidence="1" key="1">
    <citation type="submission" date="2021-05" db="EMBL/GenBank/DDBJ databases">
        <authorList>
            <person name="Pan Q."/>
            <person name="Jouanno E."/>
            <person name="Zahm M."/>
            <person name="Klopp C."/>
            <person name="Cabau C."/>
            <person name="Louis A."/>
            <person name="Berthelot C."/>
            <person name="Parey E."/>
            <person name="Roest Crollius H."/>
            <person name="Montfort J."/>
            <person name="Robinson-Rechavi M."/>
            <person name="Bouchez O."/>
            <person name="Lampietro C."/>
            <person name="Lopez Roques C."/>
            <person name="Donnadieu C."/>
            <person name="Postlethwait J."/>
            <person name="Bobe J."/>
            <person name="Dillon D."/>
            <person name="Chandos A."/>
            <person name="von Hippel F."/>
            <person name="Guiguen Y."/>
        </authorList>
    </citation>
    <scope>NUCLEOTIDE SEQUENCE</scope>
    <source>
        <strain evidence="1">YG-Jan2019</strain>
    </source>
</reference>
<organism evidence="1 2">
    <name type="scientific">Dallia pectoralis</name>
    <name type="common">Alaska blackfish</name>
    <dbReference type="NCBI Taxonomy" id="75939"/>
    <lineage>
        <taxon>Eukaryota</taxon>
        <taxon>Metazoa</taxon>
        <taxon>Chordata</taxon>
        <taxon>Craniata</taxon>
        <taxon>Vertebrata</taxon>
        <taxon>Euteleostomi</taxon>
        <taxon>Actinopterygii</taxon>
        <taxon>Neopterygii</taxon>
        <taxon>Teleostei</taxon>
        <taxon>Protacanthopterygii</taxon>
        <taxon>Esociformes</taxon>
        <taxon>Umbridae</taxon>
        <taxon>Dallia</taxon>
    </lineage>
</organism>
<comment type="caution">
    <text evidence="1">The sequence shown here is derived from an EMBL/GenBank/DDBJ whole genome shotgun (WGS) entry which is preliminary data.</text>
</comment>
<evidence type="ECO:0000313" key="1">
    <source>
        <dbReference type="EMBL" id="KAJ8013351.1"/>
    </source>
</evidence>